<dbReference type="Pfam" id="PF08011">
    <property type="entry name" value="PDDEXK_9"/>
    <property type="match status" value="1"/>
</dbReference>
<dbReference type="PANTHER" id="PTHR34825:SF1">
    <property type="entry name" value="AAA-ATPASE-LIKE DOMAIN-CONTAINING PROTEIN"/>
    <property type="match status" value="1"/>
</dbReference>
<name>A0AAW3JQA8_9FIRM</name>
<reference evidence="2 3" key="1">
    <citation type="submission" date="2015-10" db="EMBL/GenBank/DDBJ databases">
        <title>Butyribacter intestini gen. nov., sp. nov., a butyric acid-producing bacterium of the family Lachnospiraceae isolated from the human faeces.</title>
        <authorList>
            <person name="Zou Y."/>
            <person name="Xue W."/>
            <person name="Luo G."/>
            <person name="Lv M."/>
        </authorList>
    </citation>
    <scope>NUCLEOTIDE SEQUENCE [LARGE SCALE GENOMIC DNA]</scope>
    <source>
        <strain evidence="2 3">TF01-11</strain>
    </source>
</reference>
<evidence type="ECO:0000259" key="1">
    <source>
        <dbReference type="Pfam" id="PF09820"/>
    </source>
</evidence>
<dbReference type="EMBL" id="LLKB01000005">
    <property type="protein sequence ID" value="KQC84883.1"/>
    <property type="molecule type" value="Genomic_DNA"/>
</dbReference>
<dbReference type="InterPro" id="IPR018631">
    <property type="entry name" value="AAA-ATPase-like_dom"/>
</dbReference>
<gene>
    <name evidence="2" type="ORF">APZ18_09185</name>
</gene>
<dbReference type="SUPFAM" id="SSF52540">
    <property type="entry name" value="P-loop containing nucleoside triphosphate hydrolases"/>
    <property type="match status" value="1"/>
</dbReference>
<protein>
    <recommendedName>
        <fullName evidence="1">AAA-ATPase-like domain-containing protein</fullName>
    </recommendedName>
</protein>
<dbReference type="AlphaFoldDB" id="A0AAW3JQA8"/>
<dbReference type="PANTHER" id="PTHR34825">
    <property type="entry name" value="CONSERVED PROTEIN, WITH A WEAK D-GALACTARATE DEHYDRATASE/ALTRONATE HYDROLASE DOMAIN"/>
    <property type="match status" value="1"/>
</dbReference>
<dbReference type="InterPro" id="IPR012547">
    <property type="entry name" value="PDDEXK_9"/>
</dbReference>
<keyword evidence="3" id="KW-1185">Reference proteome</keyword>
<dbReference type="InterPro" id="IPR027417">
    <property type="entry name" value="P-loop_NTPase"/>
</dbReference>
<evidence type="ECO:0000313" key="2">
    <source>
        <dbReference type="EMBL" id="KQC84883.1"/>
    </source>
</evidence>
<sequence>MRKVSIGKQDYESLIKSGCFYVDKTYFIKEWWESQDDVTLITRPRRFGKTLNMSMLECFFSNKYAGRSDLFEGLSIWNDEKYRQLQGTYPVIFISFASVKETKLENAKYRICSLVSEIYEANRYLLKGDLLSDNEKEQFVNVKANMNSIGVVDAIKLLAGYMERYYGKKVIILIDEYDTPLQEAYVGGYWNDMVGFIRSFFNSTFKTNPYLDRAIMTGITRVSKESIFSDLNNLNVITTTNDEYNTSFGFTENEVFAALDEAGLSEKKDDVKLWYDGFTFGKHKDIYNPWSITNYLDKKEFKTYWADTSSNSLVGKLIQRGSPKIKKAMEKLLNGEYITVGIDEQIVFDQLDNDEDAIWSLLLASGYLKVDSMDICVSTGEQKYELSLTNLEVRVMFQKLIKGWFGRTNGASDEFVDALLNGDIKAMNYYMNKIALATFSYFDVGNRPSEYIEPERFYHGFVLGLMVGQREDYAIKSNRESGFGRYDIIMLPCNIENKRLPAIVIEFKVHDSDEEKSLADTVAVAHKQIEEKRYDEEILALGIEKERIRHYGFAFEGKKVLIG</sequence>
<dbReference type="Pfam" id="PF09820">
    <property type="entry name" value="AAA-ATPase_like"/>
    <property type="match status" value="1"/>
</dbReference>
<dbReference type="RefSeq" id="WP_055944106.1">
    <property type="nucleotide sequence ID" value="NZ_LLKB01000005.1"/>
</dbReference>
<comment type="caution">
    <text evidence="2">The sequence shown here is derived from an EMBL/GenBank/DDBJ whole genome shotgun (WGS) entry which is preliminary data.</text>
</comment>
<accession>A0AAW3JQA8</accession>
<organism evidence="2 3">
    <name type="scientific">Butyribacter intestini</name>
    <dbReference type="NCBI Taxonomy" id="1703332"/>
    <lineage>
        <taxon>Bacteria</taxon>
        <taxon>Bacillati</taxon>
        <taxon>Bacillota</taxon>
        <taxon>Clostridia</taxon>
        <taxon>Lachnospirales</taxon>
        <taxon>Lachnospiraceae</taxon>
        <taxon>Butyribacter</taxon>
    </lineage>
</organism>
<feature type="domain" description="AAA-ATPase-like" evidence="1">
    <location>
        <begin position="6"/>
        <end position="228"/>
    </location>
</feature>
<proteinExistence type="predicted"/>
<evidence type="ECO:0000313" key="3">
    <source>
        <dbReference type="Proteomes" id="UP000050833"/>
    </source>
</evidence>
<dbReference type="Proteomes" id="UP000050833">
    <property type="component" value="Unassembled WGS sequence"/>
</dbReference>